<dbReference type="OrthoDB" id="7969552at2759"/>
<evidence type="ECO:0000313" key="2">
    <source>
        <dbReference type="EMBL" id="JAC52531.1"/>
    </source>
</evidence>
<feature type="region of interest" description="Disordered" evidence="1">
    <location>
        <begin position="165"/>
        <end position="186"/>
    </location>
</feature>
<feature type="compositionally biased region" description="Basic and acidic residues" evidence="1">
    <location>
        <begin position="173"/>
        <end position="186"/>
    </location>
</feature>
<sequence>MTLEKVEQTKKSANSVSYLLDGNLNSFLNQGFSKEMKFKMNECNNNKTNVMMRSLDGKTQDENELKPVVVPIGSSVLSAAVDISKLANFGKTKRESGSLNLSRSFVSLDASSSVLPSRTILRRQRRLQSQDTEDKQEDSIERLNRLRARISGALSEVKGVLKHYSTDDSVETENPKSKTDDALEKSETKPIVTPIQNDGPVSFRFVKRIRRRSTFNEDDVDELKKETGKKVTESINNDEIHSNLLSRKGEEIKSDAKHVESVTSSIRSEIIHQNDNKPNEKSDFERLLYVNDVEQCTSKNIGDETDNSKHRNQFEFSRTGTNDSDIVDPMLLKTLEQNRVNNEYPMDKILTKFDSAENKIPIEESKNQQKSFAKSKSITRRASVAAVEGSHIDLPIKQAAPIVVSIERRPSDSETVIKRKLKTSANFTSNVKEKITKVKRLPVNKRTLEINQYNKSSAISANSTEEIAVEKAATNVTVPNTSNTLSTQLAITIAKDDASKRSAERPDDMKSEAMQPLSMTTNNSWPTTNFVDGDGVMVTALVNSLQTVEASSHTKHLETQPSNALIECIKVGKPVIEKVEKHSIGDIQIEIEITPNYCADTQQESTADGNLKVDKNLKLLECVGHFKDTEQLTIKTEETDSVFSRINKFQNSEQPTQNVFNQLLSSPTVNMPELQVTPIPVKPLHVFAENNADKINSPTKNTTVNQIIRNISVDESSEVTKMNNSLNTKIEESEEGEIIDNLILGDILIENASCASEENILNNAISITAECAFEEPVAPLQLKKSRKVKKKVIIKRQHRKLSVSENTFFKDTEQPDILPAATETLEKTIAYVTDDEDDIALHDVKSAKPIKSCMKAREFQVGDWVMYGERFRKTQIRWKKGQISERITSISYKINIDDKEVSAHINYIKKYTGRRVNFGGKEYLEIDYEQIAEEERRAHTYSIWNMV</sequence>
<dbReference type="GeneID" id="105232790"/>
<gene>
    <name evidence="4" type="primary">LOC105232790</name>
</gene>
<reference evidence="4" key="2">
    <citation type="submission" date="2025-04" db="UniProtKB">
        <authorList>
            <consortium name="RefSeq"/>
        </authorList>
    </citation>
    <scope>IDENTIFICATION</scope>
    <source>
        <strain evidence="4">Punador</strain>
    </source>
</reference>
<accession>A0A034WAB8</accession>
<dbReference type="AlphaFoldDB" id="A0A034WAB8"/>
<evidence type="ECO:0000256" key="1">
    <source>
        <dbReference type="SAM" id="MobiDB-lite"/>
    </source>
</evidence>
<reference evidence="2" key="1">
    <citation type="journal article" date="2014" name="BMC Genomics">
        <title>Characterizing the developmental transcriptome of the oriental fruit fly, Bactrocera dorsalis (Diptera: Tephritidae) through comparative genomic analysis with Drosophila melanogaster utilizing modENCODE datasets.</title>
        <authorList>
            <person name="Geib S.M."/>
            <person name="Calla B."/>
            <person name="Hall B."/>
            <person name="Hou S."/>
            <person name="Manoukis N.C."/>
        </authorList>
    </citation>
    <scope>NUCLEOTIDE SEQUENCE</scope>
    <source>
        <strain evidence="2">Punador</strain>
    </source>
</reference>
<organism evidence="2">
    <name type="scientific">Bactrocera dorsalis</name>
    <name type="common">Oriental fruit fly</name>
    <name type="synonym">Dacus dorsalis</name>
    <dbReference type="NCBI Taxonomy" id="27457"/>
    <lineage>
        <taxon>Eukaryota</taxon>
        <taxon>Metazoa</taxon>
        <taxon>Ecdysozoa</taxon>
        <taxon>Arthropoda</taxon>
        <taxon>Hexapoda</taxon>
        <taxon>Insecta</taxon>
        <taxon>Pterygota</taxon>
        <taxon>Neoptera</taxon>
        <taxon>Endopterygota</taxon>
        <taxon>Diptera</taxon>
        <taxon>Brachycera</taxon>
        <taxon>Muscomorpha</taxon>
        <taxon>Tephritoidea</taxon>
        <taxon>Tephritidae</taxon>
        <taxon>Bactrocera</taxon>
        <taxon>Bactrocera</taxon>
    </lineage>
</organism>
<proteinExistence type="predicted"/>
<protein>
    <submittedName>
        <fullName evidence="4">Uncharacterized protein LOC105232790</fullName>
    </submittedName>
</protein>
<dbReference type="KEGG" id="bdr:105232790"/>
<keyword evidence="3" id="KW-1185">Reference proteome</keyword>
<name>A0A034WAB8_BACDO</name>
<dbReference type="RefSeq" id="XP_011212950.1">
    <property type="nucleotide sequence ID" value="XM_011214648.3"/>
</dbReference>
<evidence type="ECO:0000313" key="4">
    <source>
        <dbReference type="RefSeq" id="XP_011212950.1"/>
    </source>
</evidence>
<dbReference type="Proteomes" id="UP001652620">
    <property type="component" value="Chromosome 5"/>
</dbReference>
<dbReference type="EMBL" id="GAKP01006421">
    <property type="protein sequence ID" value="JAC52531.1"/>
    <property type="molecule type" value="Transcribed_RNA"/>
</dbReference>
<evidence type="ECO:0000313" key="3">
    <source>
        <dbReference type="Proteomes" id="UP001652620"/>
    </source>
</evidence>